<dbReference type="AlphaFoldDB" id="A0A1V0BIK9"/>
<dbReference type="RefSeq" id="WP_054067157.1">
    <property type="nucleotide sequence ID" value="NZ_CP020121.1"/>
</dbReference>
<dbReference type="PANTHER" id="PTHR42928:SF5">
    <property type="entry name" value="BLR1237 PROTEIN"/>
    <property type="match status" value="1"/>
</dbReference>
<organism evidence="3 4">
    <name type="scientific">Comamonas kerstersii</name>
    <dbReference type="NCBI Taxonomy" id="225992"/>
    <lineage>
        <taxon>Bacteria</taxon>
        <taxon>Pseudomonadati</taxon>
        <taxon>Pseudomonadota</taxon>
        <taxon>Betaproteobacteria</taxon>
        <taxon>Burkholderiales</taxon>
        <taxon>Comamonadaceae</taxon>
        <taxon>Comamonas</taxon>
    </lineage>
</organism>
<evidence type="ECO:0000256" key="2">
    <source>
        <dbReference type="SAM" id="SignalP"/>
    </source>
</evidence>
<dbReference type="PIRSF" id="PIRSF017082">
    <property type="entry name" value="YflP"/>
    <property type="match status" value="1"/>
</dbReference>
<accession>A0A1V0BIK9</accession>
<dbReference type="Gene3D" id="3.40.190.10">
    <property type="entry name" value="Periplasmic binding protein-like II"/>
    <property type="match status" value="1"/>
</dbReference>
<dbReference type="InterPro" id="IPR042100">
    <property type="entry name" value="Bug_dom1"/>
</dbReference>
<dbReference type="Pfam" id="PF03401">
    <property type="entry name" value="TctC"/>
    <property type="match status" value="1"/>
</dbReference>
<dbReference type="SUPFAM" id="SSF53850">
    <property type="entry name" value="Periplasmic binding protein-like II"/>
    <property type="match status" value="1"/>
</dbReference>
<gene>
    <name evidence="3" type="ORF">B5M06_05730</name>
</gene>
<dbReference type="GeneID" id="83038820"/>
<dbReference type="CDD" id="cd13577">
    <property type="entry name" value="PBP2_BugE_Glu"/>
    <property type="match status" value="1"/>
</dbReference>
<feature type="signal peptide" evidence="2">
    <location>
        <begin position="1"/>
        <end position="24"/>
    </location>
</feature>
<dbReference type="Proteomes" id="UP000242792">
    <property type="component" value="Chromosome"/>
</dbReference>
<evidence type="ECO:0000313" key="4">
    <source>
        <dbReference type="Proteomes" id="UP000242792"/>
    </source>
</evidence>
<dbReference type="EMBL" id="CP020121">
    <property type="protein sequence ID" value="AQZ99778.1"/>
    <property type="molecule type" value="Genomic_DNA"/>
</dbReference>
<name>A0A1V0BIK9_9BURK</name>
<dbReference type="InterPro" id="IPR005064">
    <property type="entry name" value="BUG"/>
</dbReference>
<dbReference type="OrthoDB" id="8678477at2"/>
<comment type="similarity">
    <text evidence="1">Belongs to the UPF0065 (bug) family.</text>
</comment>
<protein>
    <submittedName>
        <fullName evidence="3">ABC transporter substrate-binding protein</fullName>
    </submittedName>
</protein>
<dbReference type="Gene3D" id="3.40.190.150">
    <property type="entry name" value="Bordetella uptake gene, domain 1"/>
    <property type="match status" value="1"/>
</dbReference>
<evidence type="ECO:0000256" key="1">
    <source>
        <dbReference type="ARBA" id="ARBA00006987"/>
    </source>
</evidence>
<reference evidence="3 4" key="1">
    <citation type="submission" date="2017-03" db="EMBL/GenBank/DDBJ databases">
        <title>Rapid Whole Genome Sequencing of Comamonas kerstersii Causing Continuous ambulatory Peritoneal Dialysis-Associated Peritonitis.</title>
        <authorList>
            <person name="Zheng B."/>
        </authorList>
    </citation>
    <scope>NUCLEOTIDE SEQUENCE [LARGE SCALE GENOMIC DNA]</scope>
    <source>
        <strain evidence="3 4">8943</strain>
    </source>
</reference>
<sequence>MQRRHFLSAVAAATLASVSGMASAQDSRPLRIIVPFPAGGSTDMVPRNMQDVLTKLLGQPVVIENKAGAGGSIGMAEVARANDGLTFGIATLSTHGVNPAVYSKLPYDAIKDFVGVTEIVKAPGVMVINPQLIPAQNFAELVAYLKANPGKVSYATPGNGTIGHMWGEQFIKATGVDMLHIPYRGAGPAINDVLGGQVPVYFDQVASSLPHIQSGKLRAIAVSWPERLAVLPEVPTYAEAGHPELNDPSWFGLVAPKNTPAEQIARVQQAVAEALQDPAVKKRMDAQGMYVSGTSSEAFTQQIASEVEKMKAVAKAANISVN</sequence>
<evidence type="ECO:0000313" key="3">
    <source>
        <dbReference type="EMBL" id="AQZ99778.1"/>
    </source>
</evidence>
<keyword evidence="2" id="KW-0732">Signal</keyword>
<dbReference type="PANTHER" id="PTHR42928">
    <property type="entry name" value="TRICARBOXYLATE-BINDING PROTEIN"/>
    <property type="match status" value="1"/>
</dbReference>
<dbReference type="KEGG" id="cke:B5M06_05730"/>
<proteinExistence type="inferred from homology"/>
<feature type="chain" id="PRO_5010733864" evidence="2">
    <location>
        <begin position="25"/>
        <end position="322"/>
    </location>
</feature>